<dbReference type="Gene3D" id="3.40.630.10">
    <property type="entry name" value="Zn peptidases"/>
    <property type="match status" value="1"/>
</dbReference>
<dbReference type="RefSeq" id="WP_006418766.1">
    <property type="nucleotide sequence ID" value="NZ_AENN01000017.1"/>
</dbReference>
<evidence type="ECO:0000313" key="4">
    <source>
        <dbReference type="Proteomes" id="UP000005990"/>
    </source>
</evidence>
<dbReference type="AlphaFoldDB" id="E4KQT5"/>
<feature type="domain" description="Peptidase M20 dimerisation" evidence="2">
    <location>
        <begin position="177"/>
        <end position="278"/>
    </location>
</feature>
<dbReference type="SUPFAM" id="SSF53187">
    <property type="entry name" value="Zn-dependent exopeptidases"/>
    <property type="match status" value="1"/>
</dbReference>
<dbReference type="Gene3D" id="3.30.70.360">
    <property type="match status" value="1"/>
</dbReference>
<organism evidence="3 4">
    <name type="scientific">Eremococcus coleocola ACS-139-V-Col8</name>
    <dbReference type="NCBI Taxonomy" id="908337"/>
    <lineage>
        <taxon>Bacteria</taxon>
        <taxon>Bacillati</taxon>
        <taxon>Bacillota</taxon>
        <taxon>Bacilli</taxon>
        <taxon>Lactobacillales</taxon>
        <taxon>Aerococcaceae</taxon>
        <taxon>Eremococcus</taxon>
    </lineage>
</organism>
<keyword evidence="1" id="KW-0464">Manganese</keyword>
<keyword evidence="3" id="KW-0378">Hydrolase</keyword>
<keyword evidence="4" id="KW-1185">Reference proteome</keyword>
<dbReference type="EMBL" id="AENN01000017">
    <property type="protein sequence ID" value="EFR30606.1"/>
    <property type="molecule type" value="Genomic_DNA"/>
</dbReference>
<dbReference type="InterPro" id="IPR011650">
    <property type="entry name" value="Peptidase_M20_dimer"/>
</dbReference>
<protein>
    <submittedName>
        <fullName evidence="3">Amidohydrolase</fullName>
    </submittedName>
</protein>
<gene>
    <name evidence="3" type="ORF">HMPREF9257_0645</name>
</gene>
<feature type="binding site" evidence="1">
    <location>
        <position position="98"/>
    </location>
    <ligand>
        <name>Mn(2+)</name>
        <dbReference type="ChEBI" id="CHEBI:29035"/>
        <label>2</label>
    </ligand>
</feature>
<dbReference type="PANTHER" id="PTHR11014">
    <property type="entry name" value="PEPTIDASE M20 FAMILY MEMBER"/>
    <property type="match status" value="1"/>
</dbReference>
<feature type="binding site" evidence="1">
    <location>
        <position position="156"/>
    </location>
    <ligand>
        <name>Mn(2+)</name>
        <dbReference type="ChEBI" id="CHEBI:29035"/>
        <label>2</label>
    </ligand>
</feature>
<dbReference type="GO" id="GO:0016787">
    <property type="term" value="F:hydrolase activity"/>
    <property type="evidence" value="ECO:0007669"/>
    <property type="project" value="UniProtKB-KW"/>
</dbReference>
<dbReference type="NCBIfam" id="TIGR01891">
    <property type="entry name" value="amidohydrolases"/>
    <property type="match status" value="1"/>
</dbReference>
<dbReference type="PIRSF" id="PIRSF005962">
    <property type="entry name" value="Pept_M20D_amidohydro"/>
    <property type="match status" value="1"/>
</dbReference>
<name>E4KQT5_9LACT</name>
<dbReference type="Proteomes" id="UP000005990">
    <property type="component" value="Unassembled WGS sequence"/>
</dbReference>
<dbReference type="SUPFAM" id="SSF55031">
    <property type="entry name" value="Bacterial exopeptidase dimerisation domain"/>
    <property type="match status" value="1"/>
</dbReference>
<evidence type="ECO:0000256" key="1">
    <source>
        <dbReference type="PIRSR" id="PIRSR005962-1"/>
    </source>
</evidence>
<dbReference type="eggNOG" id="COG1473">
    <property type="taxonomic scope" value="Bacteria"/>
</dbReference>
<dbReference type="OrthoDB" id="9776731at2"/>
<dbReference type="InterPro" id="IPR036264">
    <property type="entry name" value="Bact_exopeptidase_dim_dom"/>
</dbReference>
<dbReference type="InterPro" id="IPR017439">
    <property type="entry name" value="Amidohydrolase"/>
</dbReference>
<comment type="caution">
    <text evidence="3">The sequence shown here is derived from an EMBL/GenBank/DDBJ whole genome shotgun (WGS) entry which is preliminary data.</text>
</comment>
<reference evidence="3 4" key="1">
    <citation type="submission" date="2010-10" db="EMBL/GenBank/DDBJ databases">
        <authorList>
            <person name="Durkin A.S."/>
            <person name="Madupu R."/>
            <person name="Torralba M."/>
            <person name="Gillis M."/>
            <person name="Methe B."/>
            <person name="Sutton G."/>
            <person name="Nelson K.E."/>
        </authorList>
    </citation>
    <scope>NUCLEOTIDE SEQUENCE [LARGE SCALE GENOMIC DNA]</scope>
    <source>
        <strain evidence="3 4">ACS-139-V-Col8</strain>
    </source>
</reference>
<sequence length="375" mass="41982">MLKEDLATCIDLRHQLHRHPELSWQETWTKANLLHFLKEKTNVFEIVDRGHYFYAFYQGASDPEASAIAFRADFDALPIEDKIAADYVSQIPGKGHKCGHDGHAATLCGLALEINRLKPERNVVLLFQPAEEVGEGAKACLDIFAECKIDSFYAYHNYPGQPFQTVALNKGTLALTSKGLNLYFKGKPSHAMRPEDGINPSYAMAKLVSALENIQTDHSLFKGMIRLTIVHVAVGEKAFGISAGQGVLRLTIRALYDEDLQHLEDLVVAQAQSLSKQYQLEFSWDSQEYFPATVNHSEAVDKIWQVCQGQGQAIKELEEPFRASEDFAYFLQKVPGAMFFMGDGEDYAPLHTEGFDFPDGLIEPVVEVFYGLIQA</sequence>
<feature type="binding site" evidence="1">
    <location>
        <position position="351"/>
    </location>
    <ligand>
        <name>Mn(2+)</name>
        <dbReference type="ChEBI" id="CHEBI:29035"/>
        <label>2</label>
    </ligand>
</feature>
<proteinExistence type="predicted"/>
<dbReference type="GO" id="GO:0046872">
    <property type="term" value="F:metal ion binding"/>
    <property type="evidence" value="ECO:0007669"/>
    <property type="project" value="UniProtKB-KW"/>
</dbReference>
<evidence type="ECO:0000313" key="3">
    <source>
        <dbReference type="EMBL" id="EFR30606.1"/>
    </source>
</evidence>
<comment type="cofactor">
    <cofactor evidence="1">
        <name>Mn(2+)</name>
        <dbReference type="ChEBI" id="CHEBI:29035"/>
    </cofactor>
    <text evidence="1">The Mn(2+) ion enhances activity.</text>
</comment>
<feature type="binding site" evidence="1">
    <location>
        <position position="100"/>
    </location>
    <ligand>
        <name>Mn(2+)</name>
        <dbReference type="ChEBI" id="CHEBI:29035"/>
        <label>2</label>
    </ligand>
</feature>
<dbReference type="PANTHER" id="PTHR11014:SF169">
    <property type="entry name" value="CLAN MH, FAMILY M20, PEPTIDASE T-LIKE METALLOPEPTIDASE"/>
    <property type="match status" value="1"/>
</dbReference>
<accession>E4KQT5</accession>
<evidence type="ECO:0000259" key="2">
    <source>
        <dbReference type="Pfam" id="PF07687"/>
    </source>
</evidence>
<dbReference type="Pfam" id="PF01546">
    <property type="entry name" value="Peptidase_M20"/>
    <property type="match status" value="1"/>
</dbReference>
<feature type="binding site" evidence="1">
    <location>
        <position position="132"/>
    </location>
    <ligand>
        <name>Mn(2+)</name>
        <dbReference type="ChEBI" id="CHEBI:29035"/>
        <label>2</label>
    </ligand>
</feature>
<dbReference type="InterPro" id="IPR002933">
    <property type="entry name" value="Peptidase_M20"/>
</dbReference>
<keyword evidence="1" id="KW-0479">Metal-binding</keyword>
<dbReference type="Pfam" id="PF07687">
    <property type="entry name" value="M20_dimer"/>
    <property type="match status" value="1"/>
</dbReference>